<gene>
    <name evidence="1" type="ORF">EF806_05435</name>
</gene>
<dbReference type="Proteomes" id="UP000317158">
    <property type="component" value="Unassembled WGS sequence"/>
</dbReference>
<dbReference type="EMBL" id="RXIF01000010">
    <property type="protein sequence ID" value="RZN64064.1"/>
    <property type="molecule type" value="Genomic_DNA"/>
</dbReference>
<evidence type="ECO:0000313" key="2">
    <source>
        <dbReference type="Proteomes" id="UP000317158"/>
    </source>
</evidence>
<protein>
    <recommendedName>
        <fullName evidence="3">Flagellin</fullName>
    </recommendedName>
</protein>
<name>A0A520KR31_METT2</name>
<proteinExistence type="predicted"/>
<reference evidence="1 2" key="1">
    <citation type="journal article" date="2019" name="Nat. Microbiol.">
        <title>Wide diversity of methane and short-chain alkane metabolisms in uncultured archaea.</title>
        <authorList>
            <person name="Borrel G."/>
            <person name="Adam P.S."/>
            <person name="McKay L.J."/>
            <person name="Chen L.X."/>
            <person name="Sierra-Garcia I.N."/>
            <person name="Sieber C.M."/>
            <person name="Letourneur Q."/>
            <person name="Ghozlane A."/>
            <person name="Andersen G.L."/>
            <person name="Li W.J."/>
            <person name="Hallam S.J."/>
            <person name="Muyzer G."/>
            <person name="de Oliveira V.M."/>
            <person name="Inskeep W.P."/>
            <person name="Banfield J.F."/>
            <person name="Gribaldo S."/>
        </authorList>
    </citation>
    <scope>NUCLEOTIDE SEQUENCE [LARGE SCALE GENOMIC DNA]</scope>
    <source>
        <strain evidence="1">NM1a</strain>
    </source>
</reference>
<dbReference type="AlphaFoldDB" id="A0A520KR31"/>
<sequence length="181" mass="20724">MPGNVITTAVLIIVGVTAATLLLTQVMYPALSDINDAVNTLSDKISDNTLTDITPIFTYVTGKNNIHIMLKNTGKADIPFDRLKQSEIYIISRDAEKLSDKNAKTAFIGINHKDMYKNNYWKYSLPARDEDKRTYWKQGETIYIDAFMTRPLEPGEYTVRFVMYNGYTIDDIITISKSRWY</sequence>
<evidence type="ECO:0008006" key="3">
    <source>
        <dbReference type="Google" id="ProtNLM"/>
    </source>
</evidence>
<evidence type="ECO:0000313" key="1">
    <source>
        <dbReference type="EMBL" id="RZN64064.1"/>
    </source>
</evidence>
<accession>A0A520KR31</accession>
<organism evidence="1 2">
    <name type="scientific">Methanoliparum thermophilum</name>
    <dbReference type="NCBI Taxonomy" id="2491083"/>
    <lineage>
        <taxon>Archaea</taxon>
        <taxon>Methanobacteriati</taxon>
        <taxon>Methanobacteriota</taxon>
        <taxon>Candidatus Methanoliparia</taxon>
        <taxon>Candidatus Methanoliparales</taxon>
        <taxon>Candidatus Methanoliparaceae</taxon>
        <taxon>Candidatus Methanoliparum</taxon>
    </lineage>
</organism>
<comment type="caution">
    <text evidence="1">The sequence shown here is derived from an EMBL/GenBank/DDBJ whole genome shotgun (WGS) entry which is preliminary data.</text>
</comment>